<gene>
    <name evidence="1" type="ORF">NM688_g3260</name>
</gene>
<comment type="caution">
    <text evidence="1">The sequence shown here is derived from an EMBL/GenBank/DDBJ whole genome shotgun (WGS) entry which is preliminary data.</text>
</comment>
<proteinExistence type="predicted"/>
<dbReference type="Proteomes" id="UP001148662">
    <property type="component" value="Unassembled WGS sequence"/>
</dbReference>
<evidence type="ECO:0000313" key="2">
    <source>
        <dbReference type="Proteomes" id="UP001148662"/>
    </source>
</evidence>
<evidence type="ECO:0000313" key="1">
    <source>
        <dbReference type="EMBL" id="KAJ3554135.1"/>
    </source>
</evidence>
<sequence>MRQTIAKRYWHPEHCSDAPEALTLIFAHGTGFVKEHWEPTLEDLYDAVRDANTRGREVQIREAWSIEASNHGDSAALNEEVLMWGYTPVFAWEEYARSIHAFLTGLGKGVDIDFFSRNLVGVGHSMGAIALMLVDTYMPQITFSSLILVDPMLLRKPLPEERELDLETGAVKRRDIWPSREEALSALQSRPSFKIWDPRILKIFVDQGLRDLPTAIYPDKTGVTLKCPKEYEAACYRDRLTRVRAYRYLATLCLKLPVHIIYGAIDDYLPKFIKDDVLNVAAQGKYASVARVEGAGHLVPQMQPRRLANAIHSALVQNASGSKLVPKSKL</sequence>
<protein>
    <submittedName>
        <fullName evidence="1">Uncharacterized protein</fullName>
    </submittedName>
</protein>
<reference evidence="1" key="1">
    <citation type="submission" date="2022-07" db="EMBL/GenBank/DDBJ databases">
        <title>Genome Sequence of Phlebia brevispora.</title>
        <authorList>
            <person name="Buettner E."/>
        </authorList>
    </citation>
    <scope>NUCLEOTIDE SEQUENCE</scope>
    <source>
        <strain evidence="1">MPL23</strain>
    </source>
</reference>
<dbReference type="EMBL" id="JANHOG010000460">
    <property type="protein sequence ID" value="KAJ3554135.1"/>
    <property type="molecule type" value="Genomic_DNA"/>
</dbReference>
<organism evidence="1 2">
    <name type="scientific">Phlebia brevispora</name>
    <dbReference type="NCBI Taxonomy" id="194682"/>
    <lineage>
        <taxon>Eukaryota</taxon>
        <taxon>Fungi</taxon>
        <taxon>Dikarya</taxon>
        <taxon>Basidiomycota</taxon>
        <taxon>Agaricomycotina</taxon>
        <taxon>Agaricomycetes</taxon>
        <taxon>Polyporales</taxon>
        <taxon>Meruliaceae</taxon>
        <taxon>Phlebia</taxon>
    </lineage>
</organism>
<name>A0ACC1T694_9APHY</name>
<accession>A0ACC1T694</accession>
<keyword evidence="2" id="KW-1185">Reference proteome</keyword>